<protein>
    <submittedName>
        <fullName evidence="1">Uncharacterized protein</fullName>
    </submittedName>
</protein>
<accession>A0A1B0GEX6</accession>
<dbReference type="EnsemblMetazoa" id="GMOY011848-RA">
    <property type="protein sequence ID" value="GMOY011848-PA"/>
    <property type="gene ID" value="GMOY011848"/>
</dbReference>
<sequence length="118" mass="13319">MACDFKGIKCGLQNISSPLCSKNNLPVVGHLSQPHLRNPFWFLRKERKMRDNLVTAENKSFVQEIVHDVYGQSSVIKGVQSYNQICQTQLVKTGDSEVQIWTPYARRTGVIAAKLLNS</sequence>
<name>A0A1B0GEX6_GLOMM</name>
<dbReference type="Proteomes" id="UP000092444">
    <property type="component" value="Unassembled WGS sequence"/>
</dbReference>
<dbReference type="EMBL" id="CCAG010012612">
    <property type="status" value="NOT_ANNOTATED_CDS"/>
    <property type="molecule type" value="Genomic_DNA"/>
</dbReference>
<dbReference type="VEuPathDB" id="VectorBase:GMOY011848"/>
<evidence type="ECO:0000313" key="2">
    <source>
        <dbReference type="Proteomes" id="UP000092444"/>
    </source>
</evidence>
<keyword evidence="2" id="KW-1185">Reference proteome</keyword>
<dbReference type="AlphaFoldDB" id="A0A1B0GEX6"/>
<dbReference type="STRING" id="37546.A0A1B0GEX6"/>
<reference evidence="1" key="1">
    <citation type="submission" date="2020-05" db="UniProtKB">
        <authorList>
            <consortium name="EnsemblMetazoa"/>
        </authorList>
    </citation>
    <scope>IDENTIFICATION</scope>
    <source>
        <strain evidence="1">Yale</strain>
    </source>
</reference>
<proteinExistence type="predicted"/>
<organism evidence="1 2">
    <name type="scientific">Glossina morsitans morsitans</name>
    <name type="common">Savannah tsetse fly</name>
    <dbReference type="NCBI Taxonomy" id="37546"/>
    <lineage>
        <taxon>Eukaryota</taxon>
        <taxon>Metazoa</taxon>
        <taxon>Ecdysozoa</taxon>
        <taxon>Arthropoda</taxon>
        <taxon>Hexapoda</taxon>
        <taxon>Insecta</taxon>
        <taxon>Pterygota</taxon>
        <taxon>Neoptera</taxon>
        <taxon>Endopterygota</taxon>
        <taxon>Diptera</taxon>
        <taxon>Brachycera</taxon>
        <taxon>Muscomorpha</taxon>
        <taxon>Hippoboscoidea</taxon>
        <taxon>Glossinidae</taxon>
        <taxon>Glossina</taxon>
    </lineage>
</organism>
<dbReference type="PhylomeDB" id="A0A1B0GEX6"/>
<evidence type="ECO:0000313" key="1">
    <source>
        <dbReference type="EnsemblMetazoa" id="GMOY011848-PA"/>
    </source>
</evidence>